<feature type="transmembrane region" description="Helical" evidence="5">
    <location>
        <begin position="246"/>
        <end position="265"/>
    </location>
</feature>
<dbReference type="Pfam" id="PF00916">
    <property type="entry name" value="Sulfate_transp"/>
    <property type="match status" value="1"/>
</dbReference>
<comment type="caution">
    <text evidence="7">The sequence shown here is derived from an EMBL/GenBank/DDBJ whole genome shotgun (WGS) entry which is preliminary data.</text>
</comment>
<feature type="transmembrane region" description="Helical" evidence="5">
    <location>
        <begin position="319"/>
        <end position="340"/>
    </location>
</feature>
<keyword evidence="4 5" id="KW-0472">Membrane</keyword>
<dbReference type="AlphaFoldDB" id="A0A511JA32"/>
<dbReference type="InterPro" id="IPR001902">
    <property type="entry name" value="SLC26A/SulP_fam"/>
</dbReference>
<feature type="transmembrane region" description="Helical" evidence="5">
    <location>
        <begin position="39"/>
        <end position="56"/>
    </location>
</feature>
<comment type="subcellular location">
    <subcellularLocation>
        <location evidence="1">Membrane</location>
        <topology evidence="1">Multi-pass membrane protein</topology>
    </subcellularLocation>
</comment>
<organism evidence="7 8">
    <name type="scientific">Cellulomonas composti</name>
    <dbReference type="NCBI Taxonomy" id="266130"/>
    <lineage>
        <taxon>Bacteria</taxon>
        <taxon>Bacillati</taxon>
        <taxon>Actinomycetota</taxon>
        <taxon>Actinomycetes</taxon>
        <taxon>Micrococcales</taxon>
        <taxon>Cellulomonadaceae</taxon>
        <taxon>Cellulomonas</taxon>
    </lineage>
</organism>
<evidence type="ECO:0000256" key="4">
    <source>
        <dbReference type="ARBA" id="ARBA00023136"/>
    </source>
</evidence>
<gene>
    <name evidence="7" type="ORF">CCO02nite_15090</name>
</gene>
<dbReference type="GO" id="GO:0016020">
    <property type="term" value="C:membrane"/>
    <property type="evidence" value="ECO:0007669"/>
    <property type="project" value="UniProtKB-SubCell"/>
</dbReference>
<dbReference type="OrthoDB" id="9771198at2"/>
<dbReference type="PANTHER" id="PTHR11814">
    <property type="entry name" value="SULFATE TRANSPORTER"/>
    <property type="match status" value="1"/>
</dbReference>
<dbReference type="Pfam" id="PF01740">
    <property type="entry name" value="STAS"/>
    <property type="match status" value="1"/>
</dbReference>
<protein>
    <submittedName>
        <fullName evidence="7">SulP family inorganic anion transporter</fullName>
    </submittedName>
</protein>
<feature type="transmembrane region" description="Helical" evidence="5">
    <location>
        <begin position="195"/>
        <end position="212"/>
    </location>
</feature>
<evidence type="ECO:0000259" key="6">
    <source>
        <dbReference type="PROSITE" id="PS50801"/>
    </source>
</evidence>
<proteinExistence type="predicted"/>
<evidence type="ECO:0000313" key="8">
    <source>
        <dbReference type="Proteomes" id="UP000321720"/>
    </source>
</evidence>
<name>A0A511JA32_9CELL</name>
<feature type="transmembrane region" description="Helical" evidence="5">
    <location>
        <begin position="170"/>
        <end position="188"/>
    </location>
</feature>
<feature type="domain" description="STAS" evidence="6">
    <location>
        <begin position="430"/>
        <end position="545"/>
    </location>
</feature>
<dbReference type="CDD" id="cd07042">
    <property type="entry name" value="STAS_SulP_like_sulfate_transporter"/>
    <property type="match status" value="1"/>
</dbReference>
<dbReference type="InterPro" id="IPR011547">
    <property type="entry name" value="SLC26A/SulP_dom"/>
</dbReference>
<sequence length="549" mass="57116">MRGYRASWLGPDLIAGATLAAVAIPEVMGYTSIAGTPIVTGLYTILVPTALFALLGSSRLLVVGGDSATAAILGAGVAGVGIVGLQPGSSEWLALCSLTAVVAGLLLVVARLFRLGFLGDFLSASVLIGFLTGVGVQVAGGQVPEILGTDKDEGGWFAQQWHWMTHLADVHPATLAYGLATIVLIVGFERFLPRVPGAIVAVVGLLVVATITDASSHGVDVVGSIAGGLPPLGLPSGLEWSDVGKVFAMALGCAVIILAQSAATSRSYAMKRGDRADIDRDLVGLAAANLGAGLTGAFVVNGSPTKTAIVDRQRGRSQVANLVVVAITLVVLLFFTDLLAELPKSVLGGIVLVIGIGLVDVTGLRRLISRRRGEFWIALVTALTVVGIGVGAGIGVAVFLSIADVIRRQYGTRGFVVGLRDDGSHVYQDAEPGAQSRPGLIIYRYDSELFFANASRFVDDVESVVTHAPDPVRWLVLDASGIGDVDYSAGLALVGLIEFVEARGIHFAIARADPSLVETLTRYELWQRLPADSIYDHFSGAVTAFEASD</sequence>
<feature type="transmembrane region" description="Helical" evidence="5">
    <location>
        <begin position="117"/>
        <end position="139"/>
    </location>
</feature>
<dbReference type="Proteomes" id="UP000321720">
    <property type="component" value="Unassembled WGS sequence"/>
</dbReference>
<evidence type="ECO:0000313" key="7">
    <source>
        <dbReference type="EMBL" id="GEL94851.1"/>
    </source>
</evidence>
<reference evidence="7 8" key="1">
    <citation type="submission" date="2019-07" db="EMBL/GenBank/DDBJ databases">
        <title>Whole genome shotgun sequence of Cellulomonas composti NBRC 100758.</title>
        <authorList>
            <person name="Hosoyama A."/>
            <person name="Uohara A."/>
            <person name="Ohji S."/>
            <person name="Ichikawa N."/>
        </authorList>
    </citation>
    <scope>NUCLEOTIDE SEQUENCE [LARGE SCALE GENOMIC DNA]</scope>
    <source>
        <strain evidence="7 8">NBRC 100758</strain>
    </source>
</reference>
<feature type="transmembrane region" description="Helical" evidence="5">
    <location>
        <begin position="68"/>
        <end position="86"/>
    </location>
</feature>
<feature type="transmembrane region" description="Helical" evidence="5">
    <location>
        <begin position="92"/>
        <end position="110"/>
    </location>
</feature>
<evidence type="ECO:0000256" key="1">
    <source>
        <dbReference type="ARBA" id="ARBA00004141"/>
    </source>
</evidence>
<keyword evidence="3 5" id="KW-1133">Transmembrane helix</keyword>
<evidence type="ECO:0000256" key="5">
    <source>
        <dbReference type="SAM" id="Phobius"/>
    </source>
</evidence>
<dbReference type="InterPro" id="IPR036513">
    <property type="entry name" value="STAS_dom_sf"/>
</dbReference>
<keyword evidence="2 5" id="KW-0812">Transmembrane</keyword>
<dbReference type="SUPFAM" id="SSF52091">
    <property type="entry name" value="SpoIIaa-like"/>
    <property type="match status" value="1"/>
</dbReference>
<dbReference type="EMBL" id="BJWG01000005">
    <property type="protein sequence ID" value="GEL94851.1"/>
    <property type="molecule type" value="Genomic_DNA"/>
</dbReference>
<evidence type="ECO:0000256" key="2">
    <source>
        <dbReference type="ARBA" id="ARBA00022692"/>
    </source>
</evidence>
<feature type="transmembrane region" description="Helical" evidence="5">
    <location>
        <begin position="376"/>
        <end position="400"/>
    </location>
</feature>
<dbReference type="GO" id="GO:0055085">
    <property type="term" value="P:transmembrane transport"/>
    <property type="evidence" value="ECO:0007669"/>
    <property type="project" value="InterPro"/>
</dbReference>
<dbReference type="Gene3D" id="3.30.750.24">
    <property type="entry name" value="STAS domain"/>
    <property type="match status" value="1"/>
</dbReference>
<feature type="transmembrane region" description="Helical" evidence="5">
    <location>
        <begin position="346"/>
        <end position="364"/>
    </location>
</feature>
<dbReference type="InterPro" id="IPR002645">
    <property type="entry name" value="STAS_dom"/>
</dbReference>
<accession>A0A511JA32</accession>
<keyword evidence="8" id="KW-1185">Reference proteome</keyword>
<dbReference type="PROSITE" id="PS50801">
    <property type="entry name" value="STAS"/>
    <property type="match status" value="1"/>
</dbReference>
<evidence type="ECO:0000256" key="3">
    <source>
        <dbReference type="ARBA" id="ARBA00022989"/>
    </source>
</evidence>